<dbReference type="Proteomes" id="UP001190700">
    <property type="component" value="Unassembled WGS sequence"/>
</dbReference>
<gene>
    <name evidence="2" type="ORF">CYMTET_22696</name>
</gene>
<reference evidence="2 3" key="1">
    <citation type="journal article" date="2015" name="Genome Biol. Evol.">
        <title>Comparative Genomics of a Bacterivorous Green Alga Reveals Evolutionary Causalities and Consequences of Phago-Mixotrophic Mode of Nutrition.</title>
        <authorList>
            <person name="Burns J.A."/>
            <person name="Paasch A."/>
            <person name="Narechania A."/>
            <person name="Kim E."/>
        </authorList>
    </citation>
    <scope>NUCLEOTIDE SEQUENCE [LARGE SCALE GENOMIC DNA]</scope>
    <source>
        <strain evidence="2 3">PLY_AMNH</strain>
    </source>
</reference>
<comment type="caution">
    <text evidence="2">The sequence shown here is derived from an EMBL/GenBank/DDBJ whole genome shotgun (WGS) entry which is preliminary data.</text>
</comment>
<feature type="region of interest" description="Disordered" evidence="1">
    <location>
        <begin position="1"/>
        <end position="22"/>
    </location>
</feature>
<evidence type="ECO:0000256" key="1">
    <source>
        <dbReference type="SAM" id="MobiDB-lite"/>
    </source>
</evidence>
<accession>A0AAE0L1P6</accession>
<evidence type="ECO:0000313" key="3">
    <source>
        <dbReference type="Proteomes" id="UP001190700"/>
    </source>
</evidence>
<feature type="compositionally biased region" description="Polar residues" evidence="1">
    <location>
        <begin position="1"/>
        <end position="10"/>
    </location>
</feature>
<evidence type="ECO:0000313" key="2">
    <source>
        <dbReference type="EMBL" id="KAK3268818.1"/>
    </source>
</evidence>
<organism evidence="2 3">
    <name type="scientific">Cymbomonas tetramitiformis</name>
    <dbReference type="NCBI Taxonomy" id="36881"/>
    <lineage>
        <taxon>Eukaryota</taxon>
        <taxon>Viridiplantae</taxon>
        <taxon>Chlorophyta</taxon>
        <taxon>Pyramimonadophyceae</taxon>
        <taxon>Pyramimonadales</taxon>
        <taxon>Pyramimonadaceae</taxon>
        <taxon>Cymbomonas</taxon>
    </lineage>
</organism>
<dbReference type="EMBL" id="LGRX02011563">
    <property type="protein sequence ID" value="KAK3268818.1"/>
    <property type="molecule type" value="Genomic_DNA"/>
</dbReference>
<sequence>MGSSKNSGTESSDFGSCDSSSGSDDYFYENFTGVVNKKKTKVAKPRRGSCMPSFFCDSSEEDARVPREGVPTKRLYGPNDIQENLSKIAGLVKEEEECQCGRRCLLQFEYRPLHEYARGKAKQTGREFKARLMTELVAARRQKRGTQKLFIPMYGSLFFMNKPVWMRIEDCTSFLYPRGL</sequence>
<proteinExistence type="predicted"/>
<feature type="compositionally biased region" description="Low complexity" evidence="1">
    <location>
        <begin position="11"/>
        <end position="22"/>
    </location>
</feature>
<dbReference type="AlphaFoldDB" id="A0AAE0L1P6"/>
<name>A0AAE0L1P6_9CHLO</name>
<protein>
    <submittedName>
        <fullName evidence="2">Uncharacterized protein</fullName>
    </submittedName>
</protein>
<keyword evidence="3" id="KW-1185">Reference proteome</keyword>